<keyword evidence="5" id="KW-0614">Plasmid</keyword>
<evidence type="ECO:0000256" key="1">
    <source>
        <dbReference type="ARBA" id="ARBA00022532"/>
    </source>
</evidence>
<dbReference type="PANTHER" id="PTHR42793:SF1">
    <property type="entry name" value="PEPTIDYL-LYSINE N-ACETYLTRANSFERASE PATZ"/>
    <property type="match status" value="1"/>
</dbReference>
<sequence>MTELTNPVMPGLAPGLDGFFSPRSIAVVGASENSYWGRNVFRNLTATGFAGRVVPVNPKRETVFGLPCIRTLRDLTEPVDLVYIAAPTDAVPGVLEDAASVGIRHAVIIAAGFGEAGDHERQSELTKFAAAHGITVLGPNCPGFVNVSDGVSAYGQDIPAGTKAGPVAVVLQSGALATVMFKFARAHGIGLSKLICMGNEAVTDTSDVVEYLIADKDTRVIALFVEQFRDGARFLDLARRALLAGKAIVVLKAGRTEAGQRSALAHTGAVAGDEAVANAALKQAGVARVRSIEELIITAGLFASGVQLKGRRMAAVTASGGACDIIADRASDEGIDMPEFSPETQQALRDYLPGFATVQNPLDTAAVDTARKTGTAAVPMDVVAEIVSRDPGIDFVFYLGFNVVPQFEPEPTEAKKQTARMAHVRDMMDSAPVPVCPVSLSCLEVGPFARTLFETNGIFILGGIDLGLTAIGHAIRWNTARDAARAVGTFAAPQTGPYLTEGRDGPWSEHAGRAVLEASGVPLVPAVLVHSSDEAVAAAEQLGYPVVLKICAAEIAHKSDIGGVALNLATPEAVRSAYESVAQAGRTAACTSVEGVLVSPMRPRGVELYAGITVDPTFGPTLATGLGGIWIETFKDVGLRVLPCTTSDVEDMLRSLRASPLLDGARGGPRVDIPAAARAIHAVAQAALSLGPDLRALEVNPLWCLDDKVEALDALVITGR</sequence>
<dbReference type="KEGG" id="aht:ANTHELSMS3_05099"/>
<dbReference type="Gene3D" id="3.30.1490.20">
    <property type="entry name" value="ATP-grasp fold, A domain"/>
    <property type="match status" value="1"/>
</dbReference>
<dbReference type="GO" id="GO:0046872">
    <property type="term" value="F:metal ion binding"/>
    <property type="evidence" value="ECO:0007669"/>
    <property type="project" value="InterPro"/>
</dbReference>
<dbReference type="Pfam" id="PF13549">
    <property type="entry name" value="ATP-grasp_5"/>
    <property type="match status" value="1"/>
</dbReference>
<dbReference type="PROSITE" id="PS50975">
    <property type="entry name" value="ATP_GRASP"/>
    <property type="match status" value="1"/>
</dbReference>
<dbReference type="AlphaFoldDB" id="A0A222EBA6"/>
<comment type="similarity">
    <text evidence="2">In the N-terminal section; belongs to the acetate CoA ligase alpha subunit family.</text>
</comment>
<organism evidence="5 6">
    <name type="scientific">Antarctobacter heliothermus</name>
    <dbReference type="NCBI Taxonomy" id="74033"/>
    <lineage>
        <taxon>Bacteria</taxon>
        <taxon>Pseudomonadati</taxon>
        <taxon>Pseudomonadota</taxon>
        <taxon>Alphaproteobacteria</taxon>
        <taxon>Rhodobacterales</taxon>
        <taxon>Roseobacteraceae</taxon>
        <taxon>Antarctobacter</taxon>
    </lineage>
</organism>
<dbReference type="Pfam" id="PF13380">
    <property type="entry name" value="CoA_binding_2"/>
    <property type="match status" value="1"/>
</dbReference>
<dbReference type="InterPro" id="IPR013815">
    <property type="entry name" value="ATP_grasp_subdomain_1"/>
</dbReference>
<dbReference type="Gene3D" id="3.40.50.261">
    <property type="entry name" value="Succinyl-CoA synthetase domains"/>
    <property type="match status" value="2"/>
</dbReference>
<dbReference type="Proteomes" id="UP000203589">
    <property type="component" value="Plasmid pSMS3-1"/>
</dbReference>
<dbReference type="GO" id="GO:0005524">
    <property type="term" value="F:ATP binding"/>
    <property type="evidence" value="ECO:0007669"/>
    <property type="project" value="UniProtKB-UniRule"/>
</dbReference>
<keyword evidence="3" id="KW-0067">ATP-binding</keyword>
<geneLocation type="plasmid" evidence="6">
    <name>psms3-1</name>
</geneLocation>
<name>A0A222EBA6_9RHOB</name>
<dbReference type="InterPro" id="IPR016102">
    <property type="entry name" value="Succinyl-CoA_synth-like"/>
</dbReference>
<dbReference type="InterPro" id="IPR032875">
    <property type="entry name" value="Succ_CoA_lig_flav_dom"/>
</dbReference>
<dbReference type="SUPFAM" id="SSF56059">
    <property type="entry name" value="Glutathione synthetase ATP-binding domain-like"/>
    <property type="match status" value="1"/>
</dbReference>
<protein>
    <submittedName>
        <fullName evidence="5">Succinyl-CoA synthetase subunit alpha</fullName>
    </submittedName>
</protein>
<proteinExistence type="inferred from homology"/>
<dbReference type="Gene3D" id="3.30.470.20">
    <property type="entry name" value="ATP-grasp fold, B domain"/>
    <property type="match status" value="1"/>
</dbReference>
<dbReference type="OrthoDB" id="9807426at2"/>
<dbReference type="InterPro" id="IPR011761">
    <property type="entry name" value="ATP-grasp"/>
</dbReference>
<dbReference type="InterPro" id="IPR036291">
    <property type="entry name" value="NAD(P)-bd_dom_sf"/>
</dbReference>
<dbReference type="Pfam" id="PF13607">
    <property type="entry name" value="Succ_CoA_lig"/>
    <property type="match status" value="1"/>
</dbReference>
<keyword evidence="3" id="KW-0547">Nucleotide-binding</keyword>
<dbReference type="PANTHER" id="PTHR42793">
    <property type="entry name" value="COA BINDING DOMAIN CONTAINING PROTEIN"/>
    <property type="match status" value="1"/>
</dbReference>
<dbReference type="RefSeq" id="WP_094037538.1">
    <property type="nucleotide sequence ID" value="NZ_CP022541.1"/>
</dbReference>
<keyword evidence="1" id="KW-0816">Tricarboxylic acid cycle</keyword>
<dbReference type="EMBL" id="CP022541">
    <property type="protein sequence ID" value="ASP23479.1"/>
    <property type="molecule type" value="Genomic_DNA"/>
</dbReference>
<keyword evidence="6" id="KW-1185">Reference proteome</keyword>
<evidence type="ECO:0000259" key="4">
    <source>
        <dbReference type="PROSITE" id="PS50975"/>
    </source>
</evidence>
<evidence type="ECO:0000256" key="3">
    <source>
        <dbReference type="PROSITE-ProRule" id="PRU00409"/>
    </source>
</evidence>
<dbReference type="InterPro" id="IPR003781">
    <property type="entry name" value="CoA-bd"/>
</dbReference>
<evidence type="ECO:0000256" key="2">
    <source>
        <dbReference type="ARBA" id="ARBA00060888"/>
    </source>
</evidence>
<dbReference type="SUPFAM" id="SSF51735">
    <property type="entry name" value="NAD(P)-binding Rossmann-fold domains"/>
    <property type="match status" value="1"/>
</dbReference>
<evidence type="ECO:0000313" key="5">
    <source>
        <dbReference type="EMBL" id="ASP23479.1"/>
    </source>
</evidence>
<dbReference type="SMART" id="SM00881">
    <property type="entry name" value="CoA_binding"/>
    <property type="match status" value="1"/>
</dbReference>
<accession>A0A222EBA6</accession>
<dbReference type="FunFam" id="3.30.1490.20:FF:000020">
    <property type="entry name" value="Protein lysine acetyltransferase"/>
    <property type="match status" value="1"/>
</dbReference>
<feature type="domain" description="ATP-grasp" evidence="4">
    <location>
        <begin position="513"/>
        <end position="549"/>
    </location>
</feature>
<evidence type="ECO:0000313" key="6">
    <source>
        <dbReference type="Proteomes" id="UP000203589"/>
    </source>
</evidence>
<dbReference type="GO" id="GO:0006099">
    <property type="term" value="P:tricarboxylic acid cycle"/>
    <property type="evidence" value="ECO:0007669"/>
    <property type="project" value="UniProtKB-KW"/>
</dbReference>
<reference evidence="5 6" key="1">
    <citation type="submission" date="2017-07" db="EMBL/GenBank/DDBJ databases">
        <title>Genome Sequence of Antarctobacter heliothermus Strain SMS3 Isolated from a culture of the Diatom Skeletonema marinoi.</title>
        <authorList>
            <person name="Topel M."/>
            <person name="Pinder M.I.M."/>
            <person name="Johansson O.N."/>
            <person name="Kourtchenko O."/>
            <person name="Godhe A."/>
            <person name="Clarke A.K."/>
        </authorList>
    </citation>
    <scope>NUCLEOTIDE SEQUENCE [LARGE SCALE GENOMIC DNA]</scope>
    <source>
        <strain evidence="5 6">SMS3</strain>
        <plasmid evidence="6">Plasmid psms3-1</plasmid>
    </source>
</reference>
<gene>
    <name evidence="5" type="ORF">ANTHELSMS3_05099</name>
</gene>
<dbReference type="Gene3D" id="3.40.50.720">
    <property type="entry name" value="NAD(P)-binding Rossmann-like Domain"/>
    <property type="match status" value="1"/>
</dbReference>
<dbReference type="SUPFAM" id="SSF52210">
    <property type="entry name" value="Succinyl-CoA synthetase domains"/>
    <property type="match status" value="2"/>
</dbReference>